<dbReference type="Pfam" id="PF17236">
    <property type="entry name" value="SU10_MCP"/>
    <property type="match status" value="1"/>
</dbReference>
<dbReference type="EMBL" id="BMNC01000029">
    <property type="protein sequence ID" value="GGN29035.1"/>
    <property type="molecule type" value="Genomic_DNA"/>
</dbReference>
<dbReference type="InterPro" id="IPR035198">
    <property type="entry name" value="SU10_MCP"/>
</dbReference>
<keyword evidence="3" id="KW-1185">Reference proteome</keyword>
<organism evidence="2 3">
    <name type="scientific">Lentzea pudingi</name>
    <dbReference type="NCBI Taxonomy" id="1789439"/>
    <lineage>
        <taxon>Bacteria</taxon>
        <taxon>Bacillati</taxon>
        <taxon>Actinomycetota</taxon>
        <taxon>Actinomycetes</taxon>
        <taxon>Pseudonocardiales</taxon>
        <taxon>Pseudonocardiaceae</taxon>
        <taxon>Lentzea</taxon>
    </lineage>
</organism>
<feature type="compositionally biased region" description="Basic and acidic residues" evidence="1">
    <location>
        <begin position="96"/>
        <end position="113"/>
    </location>
</feature>
<sequence length="181" mass="20196">MFAGTGSANPNDASIGGMNAVTHQMDWQTRQALAQIGRDVELEFIVGKFQEPADNSTVRKTRGILEATKTNIITNVITNATATDRGDGFGSSTEGVGERRHPGQRDRHPDVRGVAEASTHRLVRHQEELPGAEPQRRRRRRLHHRDVLRAAQQHAQPLRARRNRAGGQPRPVRSRVTRDAR</sequence>
<reference evidence="3" key="1">
    <citation type="journal article" date="2019" name="Int. J. Syst. Evol. Microbiol.">
        <title>The Global Catalogue of Microorganisms (GCM) 10K type strain sequencing project: providing services to taxonomists for standard genome sequencing and annotation.</title>
        <authorList>
            <consortium name="The Broad Institute Genomics Platform"/>
            <consortium name="The Broad Institute Genome Sequencing Center for Infectious Disease"/>
            <person name="Wu L."/>
            <person name="Ma J."/>
        </authorList>
    </citation>
    <scope>NUCLEOTIDE SEQUENCE [LARGE SCALE GENOMIC DNA]</scope>
    <source>
        <strain evidence="3">CGMCC 4.7319</strain>
    </source>
</reference>
<proteinExistence type="predicted"/>
<gene>
    <name evidence="2" type="ORF">GCM10011609_85790</name>
</gene>
<accession>A0ABQ2ISD3</accession>
<comment type="caution">
    <text evidence="2">The sequence shown here is derived from an EMBL/GenBank/DDBJ whole genome shotgun (WGS) entry which is preliminary data.</text>
</comment>
<feature type="region of interest" description="Disordered" evidence="1">
    <location>
        <begin position="82"/>
        <end position="181"/>
    </location>
</feature>
<feature type="compositionally biased region" description="Basic residues" evidence="1">
    <location>
        <begin position="136"/>
        <end position="146"/>
    </location>
</feature>
<evidence type="ECO:0000256" key="1">
    <source>
        <dbReference type="SAM" id="MobiDB-lite"/>
    </source>
</evidence>
<protein>
    <submittedName>
        <fullName evidence="2">Uncharacterized protein</fullName>
    </submittedName>
</protein>
<evidence type="ECO:0000313" key="2">
    <source>
        <dbReference type="EMBL" id="GGN29035.1"/>
    </source>
</evidence>
<name>A0ABQ2ISD3_9PSEU</name>
<evidence type="ECO:0000313" key="3">
    <source>
        <dbReference type="Proteomes" id="UP000597656"/>
    </source>
</evidence>
<dbReference type="Proteomes" id="UP000597656">
    <property type="component" value="Unassembled WGS sequence"/>
</dbReference>